<accession>A0ABX1D7F2</accession>
<dbReference type="Gene3D" id="2.30.40.10">
    <property type="entry name" value="Urease, subunit C, domain 1"/>
    <property type="match status" value="1"/>
</dbReference>
<feature type="compositionally biased region" description="Basic and acidic residues" evidence="1">
    <location>
        <begin position="22"/>
        <end position="32"/>
    </location>
</feature>
<evidence type="ECO:0000313" key="3">
    <source>
        <dbReference type="Proteomes" id="UP000703674"/>
    </source>
</evidence>
<comment type="caution">
    <text evidence="2">The sequence shown here is derived from an EMBL/GenBank/DDBJ whole genome shotgun (WGS) entry which is preliminary data.</text>
</comment>
<dbReference type="EMBL" id="JAAVJR010001349">
    <property type="protein sequence ID" value="NJW55619.1"/>
    <property type="molecule type" value="Genomic_DNA"/>
</dbReference>
<reference evidence="2 3" key="1">
    <citation type="submission" date="2020-03" db="EMBL/GenBank/DDBJ databases">
        <title>Salinimicrobium sp. nov, isolated from SCS.</title>
        <authorList>
            <person name="Cao W.R."/>
        </authorList>
    </citation>
    <scope>NUCLEOTIDE SEQUENCE [LARGE SCALE GENOMIC DNA]</scope>
    <source>
        <strain evidence="3">J15B91</strain>
    </source>
</reference>
<feature type="region of interest" description="Disordered" evidence="1">
    <location>
        <begin position="1"/>
        <end position="32"/>
    </location>
</feature>
<name>A0ABX1D7F2_9FLAO</name>
<dbReference type="SUPFAM" id="SSF51338">
    <property type="entry name" value="Composite domain of metallo-dependent hydrolases"/>
    <property type="match status" value="1"/>
</dbReference>
<keyword evidence="3" id="KW-1185">Reference proteome</keyword>
<feature type="compositionally biased region" description="Basic and acidic residues" evidence="1">
    <location>
        <begin position="1"/>
        <end position="12"/>
    </location>
</feature>
<protein>
    <submittedName>
        <fullName evidence="2">Uncharacterized protein</fullName>
    </submittedName>
</protein>
<dbReference type="Proteomes" id="UP000703674">
    <property type="component" value="Unassembled WGS sequence"/>
</dbReference>
<dbReference type="RefSeq" id="WP_168140013.1">
    <property type="nucleotide sequence ID" value="NZ_JAAVJR010001349.1"/>
</dbReference>
<gene>
    <name evidence="2" type="ORF">HC175_22145</name>
</gene>
<evidence type="ECO:0000256" key="1">
    <source>
        <dbReference type="SAM" id="MobiDB-lite"/>
    </source>
</evidence>
<feature type="non-terminal residue" evidence="2">
    <location>
        <position position="1"/>
    </location>
</feature>
<organism evidence="2 3">
    <name type="scientific">Salinimicrobium oceani</name>
    <dbReference type="NCBI Taxonomy" id="2722702"/>
    <lineage>
        <taxon>Bacteria</taxon>
        <taxon>Pseudomonadati</taxon>
        <taxon>Bacteroidota</taxon>
        <taxon>Flavobacteriia</taxon>
        <taxon>Flavobacteriales</taxon>
        <taxon>Flavobacteriaceae</taxon>
        <taxon>Salinimicrobium</taxon>
    </lineage>
</organism>
<feature type="non-terminal residue" evidence="2">
    <location>
        <position position="107"/>
    </location>
</feature>
<evidence type="ECO:0000313" key="2">
    <source>
        <dbReference type="EMBL" id="NJW55619.1"/>
    </source>
</evidence>
<proteinExistence type="predicted"/>
<sequence>KLKEEAKKKKDSEAEEEEEKDEAEKKKDSEEDDGFKADEYKIKILFKKDIPEGVAVIRNARILTMKDRQIIENGDILIKNNRIAAVGPAGSLQVPRGATEIDASGKT</sequence>
<dbReference type="InterPro" id="IPR011059">
    <property type="entry name" value="Metal-dep_hydrolase_composite"/>
</dbReference>